<accession>A0AB39AQL3</accession>
<evidence type="ECO:0000313" key="21">
    <source>
        <dbReference type="EMBL" id="XDH87685.1"/>
    </source>
</evidence>
<dbReference type="SUPFAM" id="SSF52172">
    <property type="entry name" value="CheY-like"/>
    <property type="match status" value="2"/>
</dbReference>
<dbReference type="InterPro" id="IPR005467">
    <property type="entry name" value="His_kinase_dom"/>
</dbReference>
<evidence type="ECO:0000256" key="15">
    <source>
        <dbReference type="PROSITE-ProRule" id="PRU00169"/>
    </source>
</evidence>
<feature type="modified residue" description="4-aspartylphosphate" evidence="15">
    <location>
        <position position="1044"/>
    </location>
</feature>
<evidence type="ECO:0000256" key="4">
    <source>
        <dbReference type="ARBA" id="ARBA00022553"/>
    </source>
</evidence>
<keyword evidence="6 16" id="KW-0812">Transmembrane</keyword>
<feature type="domain" description="PAC" evidence="19">
    <location>
        <begin position="368"/>
        <end position="419"/>
    </location>
</feature>
<dbReference type="InterPro" id="IPR004358">
    <property type="entry name" value="Sig_transdc_His_kin-like_C"/>
</dbReference>
<dbReference type="InterPro" id="IPR035965">
    <property type="entry name" value="PAS-like_dom_sf"/>
</dbReference>
<dbReference type="Pfam" id="PF08447">
    <property type="entry name" value="PAS_3"/>
    <property type="match status" value="1"/>
</dbReference>
<dbReference type="InterPro" id="IPR003594">
    <property type="entry name" value="HATPase_dom"/>
</dbReference>
<dbReference type="Gene3D" id="3.40.50.2300">
    <property type="match status" value="1"/>
</dbReference>
<dbReference type="InterPro" id="IPR036890">
    <property type="entry name" value="HATPase_C_sf"/>
</dbReference>
<comment type="subunit">
    <text evidence="13">At low DSF concentrations, interacts with RpfF.</text>
</comment>
<reference evidence="21" key="1">
    <citation type="submission" date="2024-07" db="EMBL/GenBank/DDBJ databases">
        <authorList>
            <person name="Jiang Y."/>
            <person name="Qin Q."/>
        </authorList>
    </citation>
    <scope>NUCLEOTIDE SEQUENCE</scope>
    <source>
        <strain evidence="21">SD03</strain>
    </source>
</reference>
<keyword evidence="12 16" id="KW-0472">Membrane</keyword>
<dbReference type="CDD" id="cd00082">
    <property type="entry name" value="HisKA"/>
    <property type="match status" value="1"/>
</dbReference>
<dbReference type="GO" id="GO:0005524">
    <property type="term" value="F:ATP binding"/>
    <property type="evidence" value="ECO:0007669"/>
    <property type="project" value="UniProtKB-KW"/>
</dbReference>
<dbReference type="Gene3D" id="3.30.450.40">
    <property type="match status" value="1"/>
</dbReference>
<feature type="transmembrane region" description="Helical" evidence="16">
    <location>
        <begin position="263"/>
        <end position="286"/>
    </location>
</feature>
<evidence type="ECO:0000256" key="16">
    <source>
        <dbReference type="SAM" id="Phobius"/>
    </source>
</evidence>
<evidence type="ECO:0000256" key="2">
    <source>
        <dbReference type="ARBA" id="ARBA00004370"/>
    </source>
</evidence>
<dbReference type="Gene3D" id="3.30.565.10">
    <property type="entry name" value="Histidine kinase-like ATPase, C-terminal domain"/>
    <property type="match status" value="1"/>
</dbReference>
<dbReference type="Gene3D" id="1.10.287.130">
    <property type="match status" value="1"/>
</dbReference>
<dbReference type="Pfam" id="PF02518">
    <property type="entry name" value="HATPase_c"/>
    <property type="match status" value="1"/>
</dbReference>
<keyword evidence="5" id="KW-0808">Transferase</keyword>
<evidence type="ECO:0000256" key="10">
    <source>
        <dbReference type="ARBA" id="ARBA00022989"/>
    </source>
</evidence>
<dbReference type="CDD" id="cd16922">
    <property type="entry name" value="HATPase_EvgS-ArcB-TorS-like"/>
    <property type="match status" value="1"/>
</dbReference>
<dbReference type="Pfam" id="PF03924">
    <property type="entry name" value="CHASE"/>
    <property type="match status" value="1"/>
</dbReference>
<dbReference type="Pfam" id="PF00072">
    <property type="entry name" value="Response_reg"/>
    <property type="match status" value="1"/>
</dbReference>
<dbReference type="InterPro" id="IPR003661">
    <property type="entry name" value="HisK_dim/P_dom"/>
</dbReference>
<evidence type="ECO:0000256" key="6">
    <source>
        <dbReference type="ARBA" id="ARBA00022692"/>
    </source>
</evidence>
<dbReference type="PROSITE" id="PS50113">
    <property type="entry name" value="PAC"/>
    <property type="match status" value="1"/>
</dbReference>
<dbReference type="AlphaFoldDB" id="A0AB39AQL3"/>
<dbReference type="SUPFAM" id="SSF47384">
    <property type="entry name" value="Homodimeric domain of signal transducing histidine kinase"/>
    <property type="match status" value="1"/>
</dbReference>
<dbReference type="EMBL" id="CP162514">
    <property type="protein sequence ID" value="XDH87685.1"/>
    <property type="molecule type" value="Genomic_DNA"/>
</dbReference>
<evidence type="ECO:0000256" key="12">
    <source>
        <dbReference type="ARBA" id="ARBA00023136"/>
    </source>
</evidence>
<feature type="domain" description="CHASE" evidence="20">
    <location>
        <begin position="110"/>
        <end position="201"/>
    </location>
</feature>
<dbReference type="InterPro" id="IPR006189">
    <property type="entry name" value="CHASE_dom"/>
</dbReference>
<dbReference type="PROSITE" id="PS50109">
    <property type="entry name" value="HIS_KIN"/>
    <property type="match status" value="1"/>
</dbReference>
<dbReference type="RefSeq" id="WP_368485204.1">
    <property type="nucleotide sequence ID" value="NZ_CP162514.1"/>
</dbReference>
<dbReference type="PROSITE" id="PS50839">
    <property type="entry name" value="CHASE"/>
    <property type="match status" value="1"/>
</dbReference>
<evidence type="ECO:0000256" key="14">
    <source>
        <dbReference type="ARBA" id="ARBA00068150"/>
    </source>
</evidence>
<dbReference type="InterPro" id="IPR013655">
    <property type="entry name" value="PAS_fold_3"/>
</dbReference>
<dbReference type="SMART" id="SM00388">
    <property type="entry name" value="HisKA"/>
    <property type="match status" value="1"/>
</dbReference>
<dbReference type="FunFam" id="1.10.287.130:FF:000002">
    <property type="entry name" value="Two-component osmosensing histidine kinase"/>
    <property type="match status" value="1"/>
</dbReference>
<evidence type="ECO:0000259" key="20">
    <source>
        <dbReference type="PROSITE" id="PS50839"/>
    </source>
</evidence>
<evidence type="ECO:0000256" key="5">
    <source>
        <dbReference type="ARBA" id="ARBA00022679"/>
    </source>
</evidence>
<dbReference type="InterPro" id="IPR000700">
    <property type="entry name" value="PAS-assoc_C"/>
</dbReference>
<dbReference type="PANTHER" id="PTHR45339:SF1">
    <property type="entry name" value="HYBRID SIGNAL TRANSDUCTION HISTIDINE KINASE J"/>
    <property type="match status" value="1"/>
</dbReference>
<dbReference type="SMART" id="SM00387">
    <property type="entry name" value="HATPase_c"/>
    <property type="match status" value="1"/>
</dbReference>
<dbReference type="SUPFAM" id="SSF55785">
    <property type="entry name" value="PYP-like sensor domain (PAS domain)"/>
    <property type="match status" value="1"/>
</dbReference>
<dbReference type="PRINTS" id="PR00344">
    <property type="entry name" value="BCTRLSENSOR"/>
</dbReference>
<dbReference type="SMART" id="SM00448">
    <property type="entry name" value="REC"/>
    <property type="match status" value="1"/>
</dbReference>
<evidence type="ECO:0000256" key="11">
    <source>
        <dbReference type="ARBA" id="ARBA00023012"/>
    </source>
</evidence>
<dbReference type="InterPro" id="IPR011006">
    <property type="entry name" value="CheY-like_superfamily"/>
</dbReference>
<dbReference type="EC" id="2.7.13.3" evidence="3"/>
<evidence type="ECO:0000259" key="19">
    <source>
        <dbReference type="PROSITE" id="PS50113"/>
    </source>
</evidence>
<proteinExistence type="predicted"/>
<evidence type="ECO:0000259" key="18">
    <source>
        <dbReference type="PROSITE" id="PS50110"/>
    </source>
</evidence>
<gene>
    <name evidence="21" type="ORF">ABZP26_00405</name>
</gene>
<evidence type="ECO:0000256" key="1">
    <source>
        <dbReference type="ARBA" id="ARBA00000085"/>
    </source>
</evidence>
<dbReference type="Gene3D" id="3.30.450.20">
    <property type="entry name" value="PAS domain"/>
    <property type="match status" value="1"/>
</dbReference>
<keyword evidence="7" id="KW-0547">Nucleotide-binding</keyword>
<evidence type="ECO:0000256" key="3">
    <source>
        <dbReference type="ARBA" id="ARBA00012438"/>
    </source>
</evidence>
<dbReference type="Pfam" id="PF00512">
    <property type="entry name" value="HisKA"/>
    <property type="match status" value="1"/>
</dbReference>
<name>A0AB39AQL3_9GAMM</name>
<feature type="domain" description="Histidine kinase" evidence="17">
    <location>
        <begin position="611"/>
        <end position="831"/>
    </location>
</feature>
<dbReference type="CDD" id="cd17546">
    <property type="entry name" value="REC_hyHK_CKI1_RcsC-like"/>
    <property type="match status" value="1"/>
</dbReference>
<organism evidence="21">
    <name type="scientific">Pseudoalteromonas sp. SD03</name>
    <dbReference type="NCBI Taxonomy" id="3231719"/>
    <lineage>
        <taxon>Bacteria</taxon>
        <taxon>Pseudomonadati</taxon>
        <taxon>Pseudomonadota</taxon>
        <taxon>Gammaproteobacteria</taxon>
        <taxon>Alteromonadales</taxon>
        <taxon>Pseudoalteromonadaceae</taxon>
        <taxon>Pseudoalteromonas</taxon>
    </lineage>
</organism>
<dbReference type="InterPro" id="IPR003018">
    <property type="entry name" value="GAF"/>
</dbReference>
<dbReference type="InterPro" id="IPR036097">
    <property type="entry name" value="HisK_dim/P_sf"/>
</dbReference>
<dbReference type="SMART" id="SM01079">
    <property type="entry name" value="CHASE"/>
    <property type="match status" value="1"/>
</dbReference>
<keyword evidence="10 16" id="KW-1133">Transmembrane helix</keyword>
<evidence type="ECO:0000259" key="17">
    <source>
        <dbReference type="PROSITE" id="PS50109"/>
    </source>
</evidence>
<dbReference type="FunFam" id="3.30.565.10:FF:000010">
    <property type="entry name" value="Sensor histidine kinase RcsC"/>
    <property type="match status" value="1"/>
</dbReference>
<dbReference type="PROSITE" id="PS50110">
    <property type="entry name" value="RESPONSE_REGULATORY"/>
    <property type="match status" value="1"/>
</dbReference>
<dbReference type="InterPro" id="IPR029016">
    <property type="entry name" value="GAF-like_dom_sf"/>
</dbReference>
<dbReference type="NCBIfam" id="TIGR00229">
    <property type="entry name" value="sensory_box"/>
    <property type="match status" value="1"/>
</dbReference>
<keyword evidence="4 15" id="KW-0597">Phosphoprotein</keyword>
<keyword evidence="9 21" id="KW-0067">ATP-binding</keyword>
<dbReference type="SUPFAM" id="SSF55781">
    <property type="entry name" value="GAF domain-like"/>
    <property type="match status" value="1"/>
</dbReference>
<evidence type="ECO:0000256" key="9">
    <source>
        <dbReference type="ARBA" id="ARBA00022840"/>
    </source>
</evidence>
<sequence>MSPQRKNKRTRINNAKLTFLLSLVLIITISLVLDHVNYHREKDAYRLRTLSQVSTYRAQLEAVLVSNIQLIRGLAIAVAAEPNLDQTRFEQIAAPLFETSNELRNIGAAPDMVIKMTHPLKGNEKAIGLNFLENKAQREDAIKARDTNTIVMAGPLQLVQGSEALIARVPVYLPENNAFWGLLSVVLDIEKVYENSGVIELQQNYNIAIQGRNGLGKQGEFFFGDPSITDQDPLEFTLNFQGGVWQLYVIPKQGWQPVSSSIWPLRFIILTVLGLLISAFLFYLKILNREQESERMLEVMSNLAQVGAWSFNLEKKHVFWSDMTKKIFEYPLDEQPKWSENLNYFKEGESREKIAKLVERAIKHGESYETELEVINANGQPVWALVHGEAEHKNGRCVRIFGSLQNIDARKKVELENRKIARFNETLASLTVSDEILNGKLSQSKELITQSICQALEVNCASIKLFNQQRTQLMQFASFNRSGSENNIPWLQETIPDFFTAIERKAIFCVDDAQQHPYLAPIKESYLQPFSVKAMLCVLIPASSGSIGIVCAEQDIVRTWSHNEESFLIAVGALIGSLYSSQQRIETEAQLVKAKEAAEQAVIAKSEFLASMSHEIRTPMNGVLGMLNIVKATQLDQQQKHHIKLAQSSAESLLGIINDILDFSKIEAGKLDIENIQFNLPRLLGEVVESFALKAEQNNTTLILDATHITSSEFISDPNRLRQILSNLIGNAVKFTQNGEILITAKIAHTLGATVLECAIADSGIGISAEKQPHLFDSFTQADTSTTRQYGGTGLGLAIVKQLCELMGGKVSVSSTPNKGSTFSFFIKIIPQLVQQHEAYQAIKNKRIWVIDDCLLNTTIAKKQLTRWGAKVSTICDYLSISAYINSHEDTPPNIVLVDSALFEPLYEAQALALKQFLTRSSGHLIIMAPMSYTNKNATLPLTEETLVFKPLTPFDLQNALTAKSTIEQTHVDTQLKLLAATEVMTDTLAAHVLLVEDNKINQVVTAAFLKQLNVTFEIAENGAEAVETLNQNPANTYQLILMDCQMPTMDGYQATIAIREGKAGKVNKNITIIALTANAMQGDKDKCLATGMDDYLTKPLNATTLHSKLQQWLTSK</sequence>
<dbReference type="InterPro" id="IPR042240">
    <property type="entry name" value="CHASE_sf"/>
</dbReference>
<evidence type="ECO:0000256" key="8">
    <source>
        <dbReference type="ARBA" id="ARBA00022777"/>
    </source>
</evidence>
<dbReference type="CDD" id="cd00130">
    <property type="entry name" value="PAS"/>
    <property type="match status" value="1"/>
</dbReference>
<comment type="catalytic activity">
    <reaction evidence="1">
        <text>ATP + protein L-histidine = ADP + protein N-phospho-L-histidine.</text>
        <dbReference type="EC" id="2.7.13.3"/>
    </reaction>
</comment>
<dbReference type="GO" id="GO:0000155">
    <property type="term" value="F:phosphorelay sensor kinase activity"/>
    <property type="evidence" value="ECO:0007669"/>
    <property type="project" value="InterPro"/>
</dbReference>
<comment type="subcellular location">
    <subcellularLocation>
        <location evidence="2">Membrane</location>
    </subcellularLocation>
</comment>
<dbReference type="InterPro" id="IPR001789">
    <property type="entry name" value="Sig_transdc_resp-reg_receiver"/>
</dbReference>
<dbReference type="Gene3D" id="3.30.450.350">
    <property type="entry name" value="CHASE domain"/>
    <property type="match status" value="1"/>
</dbReference>
<dbReference type="GO" id="GO:0016020">
    <property type="term" value="C:membrane"/>
    <property type="evidence" value="ECO:0007669"/>
    <property type="project" value="UniProtKB-SubCell"/>
</dbReference>
<dbReference type="SUPFAM" id="SSF55874">
    <property type="entry name" value="ATPase domain of HSP90 chaperone/DNA topoisomerase II/histidine kinase"/>
    <property type="match status" value="1"/>
</dbReference>
<dbReference type="InterPro" id="IPR000014">
    <property type="entry name" value="PAS"/>
</dbReference>
<feature type="domain" description="Response regulatory" evidence="18">
    <location>
        <begin position="992"/>
        <end position="1114"/>
    </location>
</feature>
<keyword evidence="11" id="KW-0902">Two-component regulatory system</keyword>
<dbReference type="Pfam" id="PF01590">
    <property type="entry name" value="GAF"/>
    <property type="match status" value="1"/>
</dbReference>
<evidence type="ECO:0000256" key="13">
    <source>
        <dbReference type="ARBA" id="ARBA00064003"/>
    </source>
</evidence>
<evidence type="ECO:0000256" key="7">
    <source>
        <dbReference type="ARBA" id="ARBA00022741"/>
    </source>
</evidence>
<dbReference type="PANTHER" id="PTHR45339">
    <property type="entry name" value="HYBRID SIGNAL TRANSDUCTION HISTIDINE KINASE J"/>
    <property type="match status" value="1"/>
</dbReference>
<protein>
    <recommendedName>
        <fullName evidence="14">Sensory/regulatory protein RpfC</fullName>
        <ecNumber evidence="3">2.7.13.3</ecNumber>
    </recommendedName>
</protein>
<keyword evidence="8" id="KW-0418">Kinase</keyword>